<feature type="region of interest" description="Disordered" evidence="4">
    <location>
        <begin position="1213"/>
        <end position="1260"/>
    </location>
</feature>
<feature type="compositionally biased region" description="Low complexity" evidence="4">
    <location>
        <begin position="1234"/>
        <end position="1260"/>
    </location>
</feature>
<evidence type="ECO:0000313" key="5">
    <source>
        <dbReference type="EMBL" id="SCM23803.1"/>
    </source>
</evidence>
<evidence type="ECO:0000256" key="4">
    <source>
        <dbReference type="SAM" id="MobiDB-lite"/>
    </source>
</evidence>
<dbReference type="PROSITE" id="PS50088">
    <property type="entry name" value="ANK_REPEAT"/>
    <property type="match status" value="5"/>
</dbReference>
<feature type="repeat" description="ANK" evidence="3">
    <location>
        <begin position="1571"/>
        <end position="1603"/>
    </location>
</feature>
<feature type="repeat" description="ANK" evidence="3">
    <location>
        <begin position="1604"/>
        <end position="1636"/>
    </location>
</feature>
<evidence type="ECO:0000256" key="2">
    <source>
        <dbReference type="ARBA" id="ARBA00023043"/>
    </source>
</evidence>
<feature type="region of interest" description="Disordered" evidence="4">
    <location>
        <begin position="55"/>
        <end position="75"/>
    </location>
</feature>
<dbReference type="InterPro" id="IPR002110">
    <property type="entry name" value="Ankyrin_rpt"/>
</dbReference>
<feature type="region of interest" description="Disordered" evidence="4">
    <location>
        <begin position="653"/>
        <end position="700"/>
    </location>
</feature>
<reference evidence="5 6" key="1">
    <citation type="submission" date="2016-08" db="EMBL/GenBank/DDBJ databases">
        <authorList>
            <consortium name="Pathogen Informatics"/>
        </authorList>
    </citation>
    <scope>NUCLEOTIDE SEQUENCE [LARGE SCALE GENOMIC DNA]</scope>
    <source>
        <strain evidence="5 6">AJ</strain>
    </source>
</reference>
<feature type="repeat" description="ANK" evidence="3">
    <location>
        <begin position="1673"/>
        <end position="1705"/>
    </location>
</feature>
<organism evidence="5 6">
    <name type="scientific">Plasmodium chabaudi chabaudi</name>
    <dbReference type="NCBI Taxonomy" id="31271"/>
    <lineage>
        <taxon>Eukaryota</taxon>
        <taxon>Sar</taxon>
        <taxon>Alveolata</taxon>
        <taxon>Apicomplexa</taxon>
        <taxon>Aconoidasida</taxon>
        <taxon>Haemosporida</taxon>
        <taxon>Plasmodiidae</taxon>
        <taxon>Plasmodium</taxon>
        <taxon>Plasmodium (Vinckeia)</taxon>
    </lineage>
</organism>
<keyword evidence="2 3" id="KW-0040">ANK repeat</keyword>
<gene>
    <name evidence="5" type="ORF">PCHAJ_000286100</name>
</gene>
<feature type="compositionally biased region" description="Basic and acidic residues" evidence="4">
    <location>
        <begin position="856"/>
        <end position="887"/>
    </location>
</feature>
<dbReference type="SMART" id="SM00248">
    <property type="entry name" value="ANK"/>
    <property type="match status" value="8"/>
</dbReference>
<feature type="repeat" description="ANK" evidence="3">
    <location>
        <begin position="1436"/>
        <end position="1464"/>
    </location>
</feature>
<feature type="compositionally biased region" description="Polar residues" evidence="4">
    <location>
        <begin position="88"/>
        <end position="104"/>
    </location>
</feature>
<protein>
    <recommendedName>
        <fullName evidence="7">Ankyrin-repeat protein</fullName>
    </recommendedName>
</protein>
<feature type="compositionally biased region" description="Low complexity" evidence="4">
    <location>
        <begin position="105"/>
        <end position="125"/>
    </location>
</feature>
<sequence length="1792" mass="204244">MKNSEFEVNSNSQGEELNEDDVSICILNKLNLIFNNNIKSISQDDDKLIENEANQKEKTDEISEDNTESNDITAENAVDKQNKIIKNNSLNTVDQNNNAYNEGINNSNSLDSNNNTNNEVTGTNTIGSQNIANKKSGLNIADSNNNIYSEGVNNLNALESNNNNACCNIDKNITTISNINGSSTNVSGSSKPPIDRNNPNIVDINDTHVDEQNNFLNLIERECSTISIIGNGNNTDNTLRDGNNIDNISSDLNARNISIINQLKRENLSENTNIISIGDLYKLSDDGVLNIESILKKKNLGELLAGENNCNNNINKKNERWKRYIKCIEPFLDVHTIINLSQTCKFLYKRKYKVWNNRLIFNSYLGYNPKVLYTYVFPTIYRHIHRSVRRRLCLDFTLCTLIKDITVTNILNQIYNFDSLNTKHLFIYNLQEIYFDYCHNLTDKTLEVLAQTRLPSLKTLSIKCVRNKYLTCAPLTVMLKKRNWPIFTNFICSFSNSWLEPIFIISNFIVNRANNQNHLIYHKLKNLRKTLENMKNFDSAHNNVNTSLGTSIDESNKKIINENNKYNFMSLQSCVDASSLYKLNINDYSSTTNNHHNNNNNKKFKSALISETEFSISQSETNNNFSLFNNFLYNTMRHFGYSSRLSNNFNYKDYNNTYPQKNSNVNRKDDTNNSHSSNGSVSNNNSNVNNSMSNFMGTTSKKNINVPINIDTNNVNASEQGPNEINKQSNMDDLPPAEHSVSAGKLHISSGSNANIGCDGNAASIISKSEFNINADNTICEMKGETNDDEKDANNCSKNPIVEEIENMIQNSDNKGNDSFSCTCKMGNSDEALTQLENKRSKRKSRDEEFLENDEEEKKVPKIRDEEKKLDDKECSSFEKNDEKSNSEEYTEDSLLQDDIDTKENIKNKNYVKKDLTDEKKNKNSINNKKSKLLTAENIFCMNILHNNVNTFDEEEEDDDDDEENNLNKCKCNGNSCIYTPDEINFKCNCDDCPFANGYKNLITVDDPYIQSHFVQPNLDILGSWGSKCFLESIGLDIYVKGYSVALKNENVKICVKLSKKIQDELYELSKSEKYKNNNLVYLLRDKGSELLSNTPLTIETDENGGIDIWTLPISLAISKKNRYLFYLVLKGGAKVDIWDYLGKSPLYIACENECKEFVEVLIDERRNRKKKNNLMQCCSKSLYNIDRDDSIGNCQGKNASADDLNKKISYSNEDNKKMGGTELGKGVDPETVSNGNNINSNNNSANNTNDNNINGNNNVINNGENLKRIGSIDTLKNEPRCETRNDVSSLWGIYHNSNDRNNGNNNINKNSIEKRLNEKINETQKDNNINEKESPNKESVANNLSIDINCSYEINNSYDFDAPNFEGIKKNDNLNHLCISPYGNKCDNYYVTYPIDIENGYIPLNIAIKKKNFSIVNSLVESGERLDIKCPYVRDYKSPLYLACENNISEIIQLLLEKKANPNWCYHNKFTPILLAYNLNKAWVNHFLDAGAGEKACDRHILTELISCAIFKKDLSTVQLLLKKYPQLLQKGHKLWSLPFIQAAKLERLNILKYLYSLKKEIINQLDANNVLSPIHAAAEEGNVEIIKFLIENDVNINLTNKYHQNALHIACLENQEKVAQLLIANNVDVNCKDNINGECPLMICIRTRNENLAMLILNESKNINYNLTNIHGETSLIYSIFYGLYDVADILMTRGADASVRDINGDKSYNVACERVLSNRACKHVLKKFLKLYRSQNKNFLPQKNKINKKNKFYQSYQTINQSFFSIFRIKKEQKDKKDISYSIDNESVH</sequence>
<feature type="region of interest" description="Disordered" evidence="4">
    <location>
        <begin position="837"/>
        <end position="897"/>
    </location>
</feature>
<dbReference type="InterPro" id="IPR036770">
    <property type="entry name" value="Ankyrin_rpt-contain_sf"/>
</dbReference>
<dbReference type="PANTHER" id="PTHR24198:SF169">
    <property type="entry name" value="NON-SPECIFIC SERINE_THREONINE PROTEIN KINASE"/>
    <property type="match status" value="1"/>
</dbReference>
<evidence type="ECO:0008006" key="7">
    <source>
        <dbReference type="Google" id="ProtNLM"/>
    </source>
</evidence>
<proteinExistence type="predicted"/>
<dbReference type="SUPFAM" id="SSF48403">
    <property type="entry name" value="Ankyrin repeat"/>
    <property type="match status" value="2"/>
</dbReference>
<dbReference type="Gene3D" id="1.25.40.20">
    <property type="entry name" value="Ankyrin repeat-containing domain"/>
    <property type="match status" value="2"/>
</dbReference>
<dbReference type="Pfam" id="PF12796">
    <property type="entry name" value="Ank_2"/>
    <property type="match status" value="2"/>
</dbReference>
<feature type="compositionally biased region" description="Low complexity" evidence="4">
    <location>
        <begin position="673"/>
        <end position="694"/>
    </location>
</feature>
<evidence type="ECO:0000313" key="6">
    <source>
        <dbReference type="Proteomes" id="UP000507163"/>
    </source>
</evidence>
<dbReference type="PROSITE" id="PS50297">
    <property type="entry name" value="ANK_REP_REGION"/>
    <property type="match status" value="4"/>
</dbReference>
<evidence type="ECO:0000256" key="1">
    <source>
        <dbReference type="ARBA" id="ARBA00022737"/>
    </source>
</evidence>
<dbReference type="PANTHER" id="PTHR24198">
    <property type="entry name" value="ANKYRIN REPEAT AND PROTEIN KINASE DOMAIN-CONTAINING PROTEIN"/>
    <property type="match status" value="1"/>
</dbReference>
<name>A0A1C6YKK6_PLACU</name>
<feature type="repeat" description="ANK" evidence="3">
    <location>
        <begin position="1400"/>
        <end position="1432"/>
    </location>
</feature>
<dbReference type="EMBL" id="LT608177">
    <property type="protein sequence ID" value="SCM23803.1"/>
    <property type="molecule type" value="Genomic_DNA"/>
</dbReference>
<feature type="compositionally biased region" description="Polar residues" evidence="4">
    <location>
        <begin position="653"/>
        <end position="665"/>
    </location>
</feature>
<feature type="region of interest" description="Disordered" evidence="4">
    <location>
        <begin position="88"/>
        <end position="130"/>
    </location>
</feature>
<accession>A0A1C6YKK6</accession>
<dbReference type="Proteomes" id="UP000507163">
    <property type="component" value="Chromosome 11"/>
</dbReference>
<keyword evidence="1" id="KW-0677">Repeat</keyword>
<evidence type="ECO:0000256" key="3">
    <source>
        <dbReference type="PROSITE-ProRule" id="PRU00023"/>
    </source>
</evidence>